<evidence type="ECO:0000313" key="3">
    <source>
        <dbReference type="Proteomes" id="UP000183180"/>
    </source>
</evidence>
<dbReference type="Gene3D" id="3.90.226.10">
    <property type="entry name" value="2-enoyl-CoA Hydratase, Chain A, domain 1"/>
    <property type="match status" value="1"/>
</dbReference>
<accession>A0A1H2KEH8</accession>
<dbReference type="OrthoDB" id="3473569at2"/>
<dbReference type="InterPro" id="IPR014748">
    <property type="entry name" value="Enoyl-CoA_hydra_C"/>
</dbReference>
<dbReference type="InterPro" id="IPR002347">
    <property type="entry name" value="SDR_fam"/>
</dbReference>
<proteinExistence type="inferred from homology"/>
<dbReference type="EMBL" id="FNLM01000034">
    <property type="protein sequence ID" value="SDU66861.1"/>
    <property type="molecule type" value="Genomic_DNA"/>
</dbReference>
<dbReference type="PANTHER" id="PTHR43459">
    <property type="entry name" value="ENOYL-COA HYDRATASE"/>
    <property type="match status" value="1"/>
</dbReference>
<protein>
    <submittedName>
        <fullName evidence="2">2-(1,2-epoxy-1,2-dihydrophenyl)acetyl-CoA isomerase</fullName>
    </submittedName>
</protein>
<dbReference type="PANTHER" id="PTHR43459:SF1">
    <property type="entry name" value="EG:BACN32G11.4 PROTEIN"/>
    <property type="match status" value="1"/>
</dbReference>
<dbReference type="InterPro" id="IPR001753">
    <property type="entry name" value="Enoyl-CoA_hydra/iso"/>
</dbReference>
<dbReference type="Proteomes" id="UP000183180">
    <property type="component" value="Unassembled WGS sequence"/>
</dbReference>
<dbReference type="SUPFAM" id="SSF52096">
    <property type="entry name" value="ClpP/crotonase"/>
    <property type="match status" value="1"/>
</dbReference>
<dbReference type="AlphaFoldDB" id="A0A1H2KEH8"/>
<sequence length="265" mass="27707">MIDWTVTAHSETLETANGDGVRRLTLSRPEALNAFDETLQSDLLEAVAAAATDDTVRCVVLTGRGRAFCAGADLALDGLGPDVRLAPRTERELTQFYNPIVRALRETRKPVVAAVNGAAVGVGCAVALACDHVVGARSASFTLAFSRVGLTLDGGASLLVGARVGFGRASRMALLAERVDADTAFSWGLIDAVVDDADLTDHVESLARKLAAGPTEAYAATKRSLNAALLHRLEDAFEVEVAGQTALVDGPGFRTAITRFTGSKG</sequence>
<dbReference type="STRING" id="158898.SAMN04488548_1343141"/>
<dbReference type="GO" id="GO:0016853">
    <property type="term" value="F:isomerase activity"/>
    <property type="evidence" value="ECO:0007669"/>
    <property type="project" value="UniProtKB-KW"/>
</dbReference>
<organism evidence="2 3">
    <name type="scientific">Gordonia westfalica</name>
    <dbReference type="NCBI Taxonomy" id="158898"/>
    <lineage>
        <taxon>Bacteria</taxon>
        <taxon>Bacillati</taxon>
        <taxon>Actinomycetota</taxon>
        <taxon>Actinomycetes</taxon>
        <taxon>Mycobacteriales</taxon>
        <taxon>Gordoniaceae</taxon>
        <taxon>Gordonia</taxon>
    </lineage>
</organism>
<evidence type="ECO:0000256" key="1">
    <source>
        <dbReference type="ARBA" id="ARBA00005254"/>
    </source>
</evidence>
<name>A0A1H2KEH8_9ACTN</name>
<comment type="similarity">
    <text evidence="1">Belongs to the enoyl-CoA hydratase/isomerase family.</text>
</comment>
<dbReference type="Pfam" id="PF00378">
    <property type="entry name" value="ECH_1"/>
    <property type="match status" value="1"/>
</dbReference>
<gene>
    <name evidence="2" type="ORF">SAMN04488548_1343141</name>
</gene>
<dbReference type="Gene3D" id="1.10.12.10">
    <property type="entry name" value="Lyase 2-enoyl-coa Hydratase, Chain A, domain 2"/>
    <property type="match status" value="1"/>
</dbReference>
<dbReference type="CDD" id="cd06558">
    <property type="entry name" value="crotonase-like"/>
    <property type="match status" value="1"/>
</dbReference>
<dbReference type="RefSeq" id="WP_074851842.1">
    <property type="nucleotide sequence ID" value="NZ_FNLM01000034.1"/>
</dbReference>
<dbReference type="InterPro" id="IPR029045">
    <property type="entry name" value="ClpP/crotonase-like_dom_sf"/>
</dbReference>
<keyword evidence="2" id="KW-0413">Isomerase</keyword>
<dbReference type="PRINTS" id="PR00081">
    <property type="entry name" value="GDHRDH"/>
</dbReference>
<evidence type="ECO:0000313" key="2">
    <source>
        <dbReference type="EMBL" id="SDU66861.1"/>
    </source>
</evidence>
<reference evidence="2 3" key="1">
    <citation type="submission" date="2016-10" db="EMBL/GenBank/DDBJ databases">
        <authorList>
            <person name="de Groot N.N."/>
        </authorList>
    </citation>
    <scope>NUCLEOTIDE SEQUENCE [LARGE SCALE GENOMIC DNA]</scope>
    <source>
        <strain evidence="2 3">DSM 44215</strain>
    </source>
</reference>